<accession>K9UA80</accession>
<dbReference type="STRING" id="1173020.Cha6605_0751"/>
<gene>
    <name evidence="1" type="ORF">Cha6605_0751</name>
</gene>
<protein>
    <submittedName>
        <fullName evidence="1">Uncharacterized protein</fullName>
    </submittedName>
</protein>
<reference evidence="1 2" key="1">
    <citation type="submission" date="2012-05" db="EMBL/GenBank/DDBJ databases">
        <title>Finished chromosome of genome of Chamaesiphon sp. PCC 6605.</title>
        <authorList>
            <consortium name="US DOE Joint Genome Institute"/>
            <person name="Gugger M."/>
            <person name="Coursin T."/>
            <person name="Rippka R."/>
            <person name="Tandeau De Marsac N."/>
            <person name="Huntemann M."/>
            <person name="Wei C.-L."/>
            <person name="Han J."/>
            <person name="Detter J.C."/>
            <person name="Han C."/>
            <person name="Tapia R."/>
            <person name="Chen A."/>
            <person name="Kyrpides N."/>
            <person name="Mavromatis K."/>
            <person name="Markowitz V."/>
            <person name="Szeto E."/>
            <person name="Ivanova N."/>
            <person name="Pagani I."/>
            <person name="Pati A."/>
            <person name="Goodwin L."/>
            <person name="Nordberg H.P."/>
            <person name="Cantor M.N."/>
            <person name="Hua S.X."/>
            <person name="Woyke T."/>
            <person name="Kerfeld C.A."/>
        </authorList>
    </citation>
    <scope>NUCLEOTIDE SEQUENCE [LARGE SCALE GENOMIC DNA]</scope>
    <source>
        <strain evidence="2">ATCC 27169 / PCC 6605</strain>
    </source>
</reference>
<dbReference type="KEGG" id="cmp:Cha6605_0751"/>
<evidence type="ECO:0000313" key="2">
    <source>
        <dbReference type="Proteomes" id="UP000010366"/>
    </source>
</evidence>
<keyword evidence="2" id="KW-1185">Reference proteome</keyword>
<proteinExistence type="predicted"/>
<sequence length="59" mass="6470">MVVSAHPTNLTFEILLVEGGFCPILSSNIDIKLQKPTPTDLKLTESINAYRQRRGSANA</sequence>
<evidence type="ECO:0000313" key="1">
    <source>
        <dbReference type="EMBL" id="AFY92022.1"/>
    </source>
</evidence>
<dbReference type="EMBL" id="CP003600">
    <property type="protein sequence ID" value="AFY92022.1"/>
    <property type="molecule type" value="Genomic_DNA"/>
</dbReference>
<dbReference type="HOGENOM" id="CLU_2951847_0_0_3"/>
<dbReference type="AlphaFoldDB" id="K9UA80"/>
<name>K9UA80_CHAP6</name>
<dbReference type="Proteomes" id="UP000010366">
    <property type="component" value="Chromosome"/>
</dbReference>
<organism evidence="1 2">
    <name type="scientific">Chamaesiphon minutus (strain ATCC 27169 / PCC 6605)</name>
    <dbReference type="NCBI Taxonomy" id="1173020"/>
    <lineage>
        <taxon>Bacteria</taxon>
        <taxon>Bacillati</taxon>
        <taxon>Cyanobacteriota</taxon>
        <taxon>Cyanophyceae</taxon>
        <taxon>Gomontiellales</taxon>
        <taxon>Chamaesiphonaceae</taxon>
        <taxon>Chamaesiphon</taxon>
    </lineage>
</organism>